<reference evidence="1" key="2">
    <citation type="submission" date="2021-08" db="EMBL/GenBank/DDBJ databases">
        <authorList>
            <person name="Tani A."/>
            <person name="Ola A."/>
            <person name="Ogura Y."/>
            <person name="Katsura K."/>
            <person name="Hayashi T."/>
        </authorList>
    </citation>
    <scope>NUCLEOTIDE SEQUENCE</scope>
    <source>
        <strain evidence="1">DSM 23674</strain>
    </source>
</reference>
<gene>
    <name evidence="1" type="ORF">EKPJFOCH_0061</name>
</gene>
<keyword evidence="2" id="KW-1185">Reference proteome</keyword>
<dbReference type="EMBL" id="BPRA01000001">
    <property type="protein sequence ID" value="GJE53596.1"/>
    <property type="molecule type" value="Genomic_DNA"/>
</dbReference>
<evidence type="ECO:0000313" key="2">
    <source>
        <dbReference type="Proteomes" id="UP001055101"/>
    </source>
</evidence>
<dbReference type="Pfam" id="PF12244">
    <property type="entry name" value="DUF3606"/>
    <property type="match status" value="1"/>
</dbReference>
<sequence length="58" mass="6310">MSPSAASPQISANAHIDIYDHASRARWAELLGVTDERLRKAVRIVGTRVSSVSAYLSK</sequence>
<proteinExistence type="predicted"/>
<evidence type="ECO:0000313" key="1">
    <source>
        <dbReference type="EMBL" id="GJE53596.1"/>
    </source>
</evidence>
<organism evidence="1 2">
    <name type="scientific">Methylobacterium thuringiense</name>
    <dbReference type="NCBI Taxonomy" id="1003091"/>
    <lineage>
        <taxon>Bacteria</taxon>
        <taxon>Pseudomonadati</taxon>
        <taxon>Pseudomonadota</taxon>
        <taxon>Alphaproteobacteria</taxon>
        <taxon>Hyphomicrobiales</taxon>
        <taxon>Methylobacteriaceae</taxon>
        <taxon>Methylobacterium</taxon>
    </lineage>
</organism>
<reference evidence="1" key="1">
    <citation type="journal article" date="2021" name="Front. Microbiol.">
        <title>Comprehensive Comparative Genomics and Phenotyping of Methylobacterium Species.</title>
        <authorList>
            <person name="Alessa O."/>
            <person name="Ogura Y."/>
            <person name="Fujitani Y."/>
            <person name="Takami H."/>
            <person name="Hayashi T."/>
            <person name="Sahin N."/>
            <person name="Tani A."/>
        </authorList>
    </citation>
    <scope>NUCLEOTIDE SEQUENCE</scope>
    <source>
        <strain evidence="1">DSM 23674</strain>
    </source>
</reference>
<protein>
    <recommendedName>
        <fullName evidence="3">DUF3606 domain-containing protein</fullName>
    </recommendedName>
</protein>
<name>A0ABQ4TE73_9HYPH</name>
<dbReference type="InterPro" id="IPR022037">
    <property type="entry name" value="DUF3606"/>
</dbReference>
<comment type="caution">
    <text evidence="1">The sequence shown here is derived from an EMBL/GenBank/DDBJ whole genome shotgun (WGS) entry which is preliminary data.</text>
</comment>
<dbReference type="Proteomes" id="UP001055101">
    <property type="component" value="Unassembled WGS sequence"/>
</dbReference>
<dbReference type="RefSeq" id="WP_147817329.1">
    <property type="nucleotide sequence ID" value="NZ_BPRA01000001.1"/>
</dbReference>
<evidence type="ECO:0008006" key="3">
    <source>
        <dbReference type="Google" id="ProtNLM"/>
    </source>
</evidence>
<accession>A0ABQ4TE73</accession>